<evidence type="ECO:0000256" key="1">
    <source>
        <dbReference type="SAM" id="Phobius"/>
    </source>
</evidence>
<keyword evidence="1" id="KW-0472">Membrane</keyword>
<proteinExistence type="predicted"/>
<protein>
    <submittedName>
        <fullName evidence="2">Uncharacterized protein</fullName>
    </submittedName>
</protein>
<dbReference type="EMBL" id="JAULSW010000004">
    <property type="protein sequence ID" value="KAK3385914.1"/>
    <property type="molecule type" value="Genomic_DNA"/>
</dbReference>
<comment type="caution">
    <text evidence="2">The sequence shown here is derived from an EMBL/GenBank/DDBJ whole genome shotgun (WGS) entry which is preliminary data.</text>
</comment>
<sequence length="130" mass="13874">MAVQFSLRHIPALIVASTTTFGGMWTFFDAPSAMLEFGFPAHVAHAPTSTPVMINGQARTTILGLLTFIFYFQRKFVEVDTIVAVFGAYAGAVDAWLVWKEGNAGKAVFRLVASWALAACGIAGLTASSL</sequence>
<evidence type="ECO:0000313" key="3">
    <source>
        <dbReference type="Proteomes" id="UP001285441"/>
    </source>
</evidence>
<keyword evidence="1" id="KW-0812">Transmembrane</keyword>
<gene>
    <name evidence="2" type="ORF">B0H63DRAFT_523230</name>
</gene>
<feature type="transmembrane region" description="Helical" evidence="1">
    <location>
        <begin position="79"/>
        <end position="99"/>
    </location>
</feature>
<reference evidence="2" key="2">
    <citation type="submission" date="2023-06" db="EMBL/GenBank/DDBJ databases">
        <authorList>
            <consortium name="Lawrence Berkeley National Laboratory"/>
            <person name="Haridas S."/>
            <person name="Hensen N."/>
            <person name="Bonometti L."/>
            <person name="Westerberg I."/>
            <person name="Brannstrom I.O."/>
            <person name="Guillou S."/>
            <person name="Cros-Aarteil S."/>
            <person name="Calhoun S."/>
            <person name="Kuo A."/>
            <person name="Mondo S."/>
            <person name="Pangilinan J."/>
            <person name="Riley R."/>
            <person name="LaButti K."/>
            <person name="Andreopoulos B."/>
            <person name="Lipzen A."/>
            <person name="Chen C."/>
            <person name="Yanf M."/>
            <person name="Daum C."/>
            <person name="Ng V."/>
            <person name="Clum A."/>
            <person name="Steindorff A."/>
            <person name="Ohm R."/>
            <person name="Martin F."/>
            <person name="Silar P."/>
            <person name="Natvig D."/>
            <person name="Lalanne C."/>
            <person name="Gautier V."/>
            <person name="Ament-velasquez S.L."/>
            <person name="Kruys A."/>
            <person name="Hutchinson M.I."/>
            <person name="Powell A.J."/>
            <person name="Barry K."/>
            <person name="Miller A.N."/>
            <person name="Grigoriev I.V."/>
            <person name="Debuchy R."/>
            <person name="Gladieux P."/>
            <person name="Thoren M.H."/>
            <person name="Johannesson H."/>
        </authorList>
    </citation>
    <scope>NUCLEOTIDE SEQUENCE</scope>
    <source>
        <strain evidence="2">CBS 232.78</strain>
    </source>
</reference>
<feature type="transmembrane region" description="Helical" evidence="1">
    <location>
        <begin position="111"/>
        <end position="128"/>
    </location>
</feature>
<dbReference type="AlphaFoldDB" id="A0AAE0U0C0"/>
<accession>A0AAE0U0C0</accession>
<evidence type="ECO:0000313" key="2">
    <source>
        <dbReference type="EMBL" id="KAK3385914.1"/>
    </source>
</evidence>
<keyword evidence="1" id="KW-1133">Transmembrane helix</keyword>
<dbReference type="InterPro" id="IPR025363">
    <property type="entry name" value="DUF4267"/>
</dbReference>
<reference evidence="2" key="1">
    <citation type="journal article" date="2023" name="Mol. Phylogenet. Evol.">
        <title>Genome-scale phylogeny and comparative genomics of the fungal order Sordariales.</title>
        <authorList>
            <person name="Hensen N."/>
            <person name="Bonometti L."/>
            <person name="Westerberg I."/>
            <person name="Brannstrom I.O."/>
            <person name="Guillou S."/>
            <person name="Cros-Aarteil S."/>
            <person name="Calhoun S."/>
            <person name="Haridas S."/>
            <person name="Kuo A."/>
            <person name="Mondo S."/>
            <person name="Pangilinan J."/>
            <person name="Riley R."/>
            <person name="LaButti K."/>
            <person name="Andreopoulos B."/>
            <person name="Lipzen A."/>
            <person name="Chen C."/>
            <person name="Yan M."/>
            <person name="Daum C."/>
            <person name="Ng V."/>
            <person name="Clum A."/>
            <person name="Steindorff A."/>
            <person name="Ohm R.A."/>
            <person name="Martin F."/>
            <person name="Silar P."/>
            <person name="Natvig D.O."/>
            <person name="Lalanne C."/>
            <person name="Gautier V."/>
            <person name="Ament-Velasquez S.L."/>
            <person name="Kruys A."/>
            <person name="Hutchinson M.I."/>
            <person name="Powell A.J."/>
            <person name="Barry K."/>
            <person name="Miller A.N."/>
            <person name="Grigoriev I.V."/>
            <person name="Debuchy R."/>
            <person name="Gladieux P."/>
            <person name="Hiltunen Thoren M."/>
            <person name="Johannesson H."/>
        </authorList>
    </citation>
    <scope>NUCLEOTIDE SEQUENCE</scope>
    <source>
        <strain evidence="2">CBS 232.78</strain>
    </source>
</reference>
<keyword evidence="3" id="KW-1185">Reference proteome</keyword>
<dbReference type="Proteomes" id="UP001285441">
    <property type="component" value="Unassembled WGS sequence"/>
</dbReference>
<organism evidence="2 3">
    <name type="scientific">Podospora didyma</name>
    <dbReference type="NCBI Taxonomy" id="330526"/>
    <lineage>
        <taxon>Eukaryota</taxon>
        <taxon>Fungi</taxon>
        <taxon>Dikarya</taxon>
        <taxon>Ascomycota</taxon>
        <taxon>Pezizomycotina</taxon>
        <taxon>Sordariomycetes</taxon>
        <taxon>Sordariomycetidae</taxon>
        <taxon>Sordariales</taxon>
        <taxon>Podosporaceae</taxon>
        <taxon>Podospora</taxon>
    </lineage>
</organism>
<feature type="transmembrane region" description="Helical" evidence="1">
    <location>
        <begin position="12"/>
        <end position="34"/>
    </location>
</feature>
<dbReference type="Pfam" id="PF14087">
    <property type="entry name" value="DUF4267"/>
    <property type="match status" value="1"/>
</dbReference>
<name>A0AAE0U0C0_9PEZI</name>